<organism evidence="1 2">
    <name type="scientific">Pseudomonas piscis</name>
    <dbReference type="NCBI Taxonomy" id="2614538"/>
    <lineage>
        <taxon>Bacteria</taxon>
        <taxon>Pseudomonadati</taxon>
        <taxon>Pseudomonadota</taxon>
        <taxon>Gammaproteobacteria</taxon>
        <taxon>Pseudomonadales</taxon>
        <taxon>Pseudomonadaceae</taxon>
        <taxon>Pseudomonas</taxon>
    </lineage>
</organism>
<dbReference type="AlphaFoldDB" id="A0A7X1U5V0"/>
<evidence type="ECO:0000313" key="1">
    <source>
        <dbReference type="EMBL" id="MQA55455.1"/>
    </source>
</evidence>
<dbReference type="InterPro" id="IPR021284">
    <property type="entry name" value="DUF2750"/>
</dbReference>
<dbReference type="EMBL" id="WHUV01000003">
    <property type="protein sequence ID" value="MQA55455.1"/>
    <property type="molecule type" value="Genomic_DNA"/>
</dbReference>
<protein>
    <submittedName>
        <fullName evidence="1">DUF2750 domain-containing protein</fullName>
    </submittedName>
</protein>
<comment type="caution">
    <text evidence="1">The sequence shown here is derived from an EMBL/GenBank/DDBJ whole genome shotgun (WGS) entry which is preliminary data.</text>
</comment>
<dbReference type="RefSeq" id="WP_152898542.1">
    <property type="nucleotide sequence ID" value="NZ_WHUV01000003.1"/>
</dbReference>
<reference evidence="1 2" key="1">
    <citation type="submission" date="2019-10" db="EMBL/GenBank/DDBJ databases">
        <title>Pseudomonas dajingensis sp. nov., isolated from the profound head ulcers of farmed Murray cod (Maccullochella peelii peelii).</title>
        <authorList>
            <person name="Liu Y."/>
        </authorList>
    </citation>
    <scope>NUCLEOTIDE SEQUENCE [LARGE SCALE GENOMIC DNA]</scope>
    <source>
        <strain evidence="1 2">MC042</strain>
    </source>
</reference>
<dbReference type="Proteomes" id="UP000486534">
    <property type="component" value="Unassembled WGS sequence"/>
</dbReference>
<evidence type="ECO:0000313" key="2">
    <source>
        <dbReference type="Proteomes" id="UP000486534"/>
    </source>
</evidence>
<gene>
    <name evidence="1" type="ORF">GDH07_19235</name>
</gene>
<proteinExistence type="predicted"/>
<name>A0A7X1U5V0_9PSED</name>
<sequence>MHERKLHNLLALGPEERLDYFVRKLVDFEQAWGLYDSGWATSACDAGEAVPFWPEAALAESCATDAWAGFSARPIALDEFRGRWLPGLQADNRACQVFPVPTHPGVLISPDDLAGLIHDELDQYQ</sequence>
<accession>A0A7X1U5V0</accession>
<dbReference type="Pfam" id="PF11042">
    <property type="entry name" value="DUF2750"/>
    <property type="match status" value="1"/>
</dbReference>